<evidence type="ECO:0000313" key="4">
    <source>
        <dbReference type="EMBL" id="MBK1791504.1"/>
    </source>
</evidence>
<keyword evidence="2" id="KW-0472">Membrane</keyword>
<gene>
    <name evidence="4" type="ORF">JIN82_10100</name>
</gene>
<keyword evidence="5" id="KW-1185">Reference proteome</keyword>
<dbReference type="Proteomes" id="UP000624703">
    <property type="component" value="Unassembled WGS sequence"/>
</dbReference>
<evidence type="ECO:0000256" key="1">
    <source>
        <dbReference type="ARBA" id="ARBA00004370"/>
    </source>
</evidence>
<dbReference type="Gene3D" id="2.40.160.50">
    <property type="entry name" value="membrane protein fhac: a member of the omp85/tpsb transporter family"/>
    <property type="match status" value="1"/>
</dbReference>
<organism evidence="4 5">
    <name type="scientific">Persicirhabdus sediminis</name>
    <dbReference type="NCBI Taxonomy" id="454144"/>
    <lineage>
        <taxon>Bacteria</taxon>
        <taxon>Pseudomonadati</taxon>
        <taxon>Verrucomicrobiota</taxon>
        <taxon>Verrucomicrobiia</taxon>
        <taxon>Verrucomicrobiales</taxon>
        <taxon>Verrucomicrobiaceae</taxon>
        <taxon>Persicirhabdus</taxon>
    </lineage>
</organism>
<dbReference type="Pfam" id="PF01103">
    <property type="entry name" value="Omp85"/>
    <property type="match status" value="1"/>
</dbReference>
<reference evidence="4" key="1">
    <citation type="submission" date="2021-01" db="EMBL/GenBank/DDBJ databases">
        <title>Modified the classification status of verrucomicrobia.</title>
        <authorList>
            <person name="Feng X."/>
        </authorList>
    </citation>
    <scope>NUCLEOTIDE SEQUENCE</scope>
    <source>
        <strain evidence="4">_KCTC 22039</strain>
    </source>
</reference>
<proteinExistence type="predicted"/>
<name>A0A8J7SJP9_9BACT</name>
<dbReference type="RefSeq" id="WP_200311505.1">
    <property type="nucleotide sequence ID" value="NZ_JAENIM010000039.1"/>
</dbReference>
<protein>
    <submittedName>
        <fullName evidence="4">BamA/TamA family outer membrane protein</fullName>
    </submittedName>
</protein>
<evidence type="ECO:0000259" key="3">
    <source>
        <dbReference type="Pfam" id="PF01103"/>
    </source>
</evidence>
<comment type="caution">
    <text evidence="4">The sequence shown here is derived from an EMBL/GenBank/DDBJ whole genome shotgun (WGS) entry which is preliminary data.</text>
</comment>
<dbReference type="InterPro" id="IPR000184">
    <property type="entry name" value="Bac_surfAg_D15"/>
</dbReference>
<evidence type="ECO:0000256" key="2">
    <source>
        <dbReference type="ARBA" id="ARBA00023136"/>
    </source>
</evidence>
<sequence>MHSLLQPAIGNLTLTFAIVGSLTISARGEIDEELAASPPVNEEKRSFHDPLDGCFDLSEFIKEPLGFVPVVMPITEPAVGYGAGGALVFISPNEPTSSGQYVRPNLTLLGGMATENGTRGYFGMHIGSWFEDKLQTRVAVYDVSANLDFYSIGDIDLNGDVGYNLDTRGIFLEGMYRVGESKWMLGGSYDYSETKAKFDIPNLPGLSQLEKRNNFGGLSVIVDYDSRNNFFTPTGGVNFETKYTFFDPALGSDDEFQLLDLTLMNHHQWCDKWTFSLLASYQESFGDAPFYRQPYVSLRGVPMRKYQANRVAFSEAELRWQFLDRWSLLGFAGIGVTNDTTGMRDRTDDVVAGGFGFRYLIAREVGLHMGADLAFSEETTAFYIQFGNAWMKE</sequence>
<feature type="domain" description="Bacterial surface antigen (D15)" evidence="3">
    <location>
        <begin position="129"/>
        <end position="283"/>
    </location>
</feature>
<dbReference type="GO" id="GO:0019867">
    <property type="term" value="C:outer membrane"/>
    <property type="evidence" value="ECO:0007669"/>
    <property type="project" value="InterPro"/>
</dbReference>
<comment type="subcellular location">
    <subcellularLocation>
        <location evidence="1">Membrane</location>
    </subcellularLocation>
</comment>
<dbReference type="EMBL" id="JAENIM010000039">
    <property type="protein sequence ID" value="MBK1791504.1"/>
    <property type="molecule type" value="Genomic_DNA"/>
</dbReference>
<accession>A0A8J7SJP9</accession>
<dbReference type="AlphaFoldDB" id="A0A8J7SJP9"/>
<evidence type="ECO:0000313" key="5">
    <source>
        <dbReference type="Proteomes" id="UP000624703"/>
    </source>
</evidence>